<comment type="subcellular location">
    <subcellularLocation>
        <location evidence="5">Cytoplasm</location>
    </subcellularLocation>
</comment>
<dbReference type="NCBIfam" id="TIGR00152">
    <property type="entry name" value="dephospho-CoA kinase"/>
    <property type="match status" value="1"/>
</dbReference>
<keyword evidence="3 5" id="KW-0067">ATP-binding</keyword>
<evidence type="ECO:0000256" key="3">
    <source>
        <dbReference type="ARBA" id="ARBA00022840"/>
    </source>
</evidence>
<sequence length="195" mass="21726">MMIVGLTGGIGSGKSTVASMFKKHGIPVFIADTEAKQLMQTNGNVKKAIIGAFGNEAYINNEPNTKYLAAQVFPDPAKLQALNQIIHPAVATYFKEWAAKQDAPYVIKEAAILFESGSNKDCDVIITVTAPLNVRIKRVVERDNTTMEAVQERMKHQWSESEKVKQSDYVIENIHIETTRQLVERIHSLLVKKTN</sequence>
<organism evidence="7 8">
    <name type="scientific">Galbibacter pacificus</name>
    <dbReference type="NCBI Taxonomy" id="2996052"/>
    <lineage>
        <taxon>Bacteria</taxon>
        <taxon>Pseudomonadati</taxon>
        <taxon>Bacteroidota</taxon>
        <taxon>Flavobacteriia</taxon>
        <taxon>Flavobacteriales</taxon>
        <taxon>Flavobacteriaceae</taxon>
        <taxon>Galbibacter</taxon>
    </lineage>
</organism>
<dbReference type="PROSITE" id="PS51219">
    <property type="entry name" value="DPCK"/>
    <property type="match status" value="1"/>
</dbReference>
<evidence type="ECO:0000256" key="4">
    <source>
        <dbReference type="ARBA" id="ARBA00022993"/>
    </source>
</evidence>
<dbReference type="RefSeq" id="WP_277899597.1">
    <property type="nucleotide sequence ID" value="NZ_JAPMUA010000002.1"/>
</dbReference>
<dbReference type="Pfam" id="PF01121">
    <property type="entry name" value="CoaE"/>
    <property type="match status" value="1"/>
</dbReference>
<protein>
    <recommendedName>
        <fullName evidence="5 6">Dephospho-CoA kinase</fullName>
        <ecNumber evidence="5 6">2.7.1.24</ecNumber>
    </recommendedName>
    <alternativeName>
        <fullName evidence="5">Dephosphocoenzyme A kinase</fullName>
    </alternativeName>
</protein>
<comment type="function">
    <text evidence="5">Catalyzes the phosphorylation of the 3'-hydroxyl group of dephosphocoenzyme A to form coenzyme A.</text>
</comment>
<dbReference type="Gene3D" id="3.40.50.300">
    <property type="entry name" value="P-loop containing nucleotide triphosphate hydrolases"/>
    <property type="match status" value="1"/>
</dbReference>
<dbReference type="InterPro" id="IPR001977">
    <property type="entry name" value="Depp_CoAkinase"/>
</dbReference>
<keyword evidence="4 5" id="KW-0173">Coenzyme A biosynthesis</keyword>
<keyword evidence="5 7" id="KW-0808">Transferase</keyword>
<dbReference type="CDD" id="cd02022">
    <property type="entry name" value="DPCK"/>
    <property type="match status" value="1"/>
</dbReference>
<name>A0ABT6FRD5_9FLAO</name>
<dbReference type="PANTHER" id="PTHR10695:SF46">
    <property type="entry name" value="BIFUNCTIONAL COENZYME A SYNTHASE-RELATED"/>
    <property type="match status" value="1"/>
</dbReference>
<dbReference type="Proteomes" id="UP001153642">
    <property type="component" value="Unassembled WGS sequence"/>
</dbReference>
<evidence type="ECO:0000256" key="6">
    <source>
        <dbReference type="NCBIfam" id="TIGR00152"/>
    </source>
</evidence>
<dbReference type="EMBL" id="JAPMUA010000002">
    <property type="protein sequence ID" value="MDG3585837.1"/>
    <property type="molecule type" value="Genomic_DNA"/>
</dbReference>
<dbReference type="SUPFAM" id="SSF52540">
    <property type="entry name" value="P-loop containing nucleoside triphosphate hydrolases"/>
    <property type="match status" value="1"/>
</dbReference>
<keyword evidence="5" id="KW-0963">Cytoplasm</keyword>
<comment type="pathway">
    <text evidence="5">Cofactor biosynthesis; coenzyme A biosynthesis; CoA from (R)-pantothenate: step 5/5.</text>
</comment>
<dbReference type="EC" id="2.7.1.24" evidence="5 6"/>
<evidence type="ECO:0000256" key="2">
    <source>
        <dbReference type="ARBA" id="ARBA00022741"/>
    </source>
</evidence>
<gene>
    <name evidence="5 7" type="primary">coaE</name>
    <name evidence="7" type="ORF">OSR52_08135</name>
</gene>
<dbReference type="HAMAP" id="MF_00376">
    <property type="entry name" value="Dephospho_CoA_kinase"/>
    <property type="match status" value="1"/>
</dbReference>
<feature type="binding site" evidence="5">
    <location>
        <begin position="11"/>
        <end position="16"/>
    </location>
    <ligand>
        <name>ATP</name>
        <dbReference type="ChEBI" id="CHEBI:30616"/>
    </ligand>
</feature>
<comment type="caution">
    <text evidence="7">The sequence shown here is derived from an EMBL/GenBank/DDBJ whole genome shotgun (WGS) entry which is preliminary data.</text>
</comment>
<evidence type="ECO:0000313" key="7">
    <source>
        <dbReference type="EMBL" id="MDG3585837.1"/>
    </source>
</evidence>
<keyword evidence="8" id="KW-1185">Reference proteome</keyword>
<dbReference type="GO" id="GO:0004140">
    <property type="term" value="F:dephospho-CoA kinase activity"/>
    <property type="evidence" value="ECO:0007669"/>
    <property type="project" value="UniProtKB-EC"/>
</dbReference>
<reference evidence="7" key="1">
    <citation type="submission" date="2022-11" db="EMBL/GenBank/DDBJ databases">
        <title>High-quality draft genome sequence of Galbibacter sp. strain CMA-7.</title>
        <authorList>
            <person name="Wei L."/>
            <person name="Dong C."/>
            <person name="Shao Z."/>
        </authorList>
    </citation>
    <scope>NUCLEOTIDE SEQUENCE</scope>
    <source>
        <strain evidence="7">CMA-7</strain>
    </source>
</reference>
<comment type="similarity">
    <text evidence="1 5">Belongs to the CoaE family.</text>
</comment>
<keyword evidence="5 7" id="KW-0418">Kinase</keyword>
<evidence type="ECO:0000256" key="5">
    <source>
        <dbReference type="HAMAP-Rule" id="MF_00376"/>
    </source>
</evidence>
<dbReference type="InterPro" id="IPR027417">
    <property type="entry name" value="P-loop_NTPase"/>
</dbReference>
<evidence type="ECO:0000256" key="1">
    <source>
        <dbReference type="ARBA" id="ARBA00009018"/>
    </source>
</evidence>
<comment type="catalytic activity">
    <reaction evidence="5">
        <text>3'-dephospho-CoA + ATP = ADP + CoA + H(+)</text>
        <dbReference type="Rhea" id="RHEA:18245"/>
        <dbReference type="ChEBI" id="CHEBI:15378"/>
        <dbReference type="ChEBI" id="CHEBI:30616"/>
        <dbReference type="ChEBI" id="CHEBI:57287"/>
        <dbReference type="ChEBI" id="CHEBI:57328"/>
        <dbReference type="ChEBI" id="CHEBI:456216"/>
        <dbReference type="EC" id="2.7.1.24"/>
    </reaction>
</comment>
<evidence type="ECO:0000313" key="8">
    <source>
        <dbReference type="Proteomes" id="UP001153642"/>
    </source>
</evidence>
<accession>A0ABT6FRD5</accession>
<keyword evidence="2 5" id="KW-0547">Nucleotide-binding</keyword>
<dbReference type="PANTHER" id="PTHR10695">
    <property type="entry name" value="DEPHOSPHO-COA KINASE-RELATED"/>
    <property type="match status" value="1"/>
</dbReference>
<proteinExistence type="inferred from homology"/>